<dbReference type="AlphaFoldDB" id="A0A7W9SUD2"/>
<evidence type="ECO:0000313" key="6">
    <source>
        <dbReference type="EMBL" id="MBB6052985.1"/>
    </source>
</evidence>
<dbReference type="Pfam" id="PF03990">
    <property type="entry name" value="DUF348"/>
    <property type="match status" value="1"/>
</dbReference>
<protein>
    <submittedName>
        <fullName evidence="6">3D (Asp-Asp-Asp) domain-containing protein</fullName>
    </submittedName>
</protein>
<dbReference type="InterPro" id="IPR007137">
    <property type="entry name" value="DUF348"/>
</dbReference>
<feature type="signal peptide" evidence="3">
    <location>
        <begin position="1"/>
        <end position="24"/>
    </location>
</feature>
<accession>A0A7W9SUD2</accession>
<dbReference type="Pfam" id="PF06725">
    <property type="entry name" value="3D"/>
    <property type="match status" value="1"/>
</dbReference>
<dbReference type="Proteomes" id="UP000520814">
    <property type="component" value="Unassembled WGS sequence"/>
</dbReference>
<dbReference type="InterPro" id="IPR036908">
    <property type="entry name" value="RlpA-like_sf"/>
</dbReference>
<reference evidence="6 7" key="1">
    <citation type="submission" date="2020-08" db="EMBL/GenBank/DDBJ databases">
        <title>Genomic Encyclopedia of Type Strains, Phase IV (KMG-IV): sequencing the most valuable type-strain genomes for metagenomic binning, comparative biology and taxonomic classification.</title>
        <authorList>
            <person name="Goeker M."/>
        </authorList>
    </citation>
    <scope>NUCLEOTIDE SEQUENCE [LARGE SCALE GENOMIC DNA]</scope>
    <source>
        <strain evidence="6 7">DSM 23562</strain>
    </source>
</reference>
<feature type="domain" description="DUF348" evidence="4">
    <location>
        <begin position="34"/>
        <end position="73"/>
    </location>
</feature>
<comment type="caution">
    <text evidence="6">The sequence shown here is derived from an EMBL/GenBank/DDBJ whole genome shotgun (WGS) entry which is preliminary data.</text>
</comment>
<evidence type="ECO:0000259" key="4">
    <source>
        <dbReference type="Pfam" id="PF03990"/>
    </source>
</evidence>
<feature type="compositionally biased region" description="Low complexity" evidence="2">
    <location>
        <begin position="88"/>
        <end position="101"/>
    </location>
</feature>
<organism evidence="6 7">
    <name type="scientific">Armatimonas rosea</name>
    <dbReference type="NCBI Taxonomy" id="685828"/>
    <lineage>
        <taxon>Bacteria</taxon>
        <taxon>Bacillati</taxon>
        <taxon>Armatimonadota</taxon>
        <taxon>Armatimonadia</taxon>
        <taxon>Armatimonadales</taxon>
        <taxon>Armatimonadaceae</taxon>
        <taxon>Armatimonas</taxon>
    </lineage>
</organism>
<dbReference type="InterPro" id="IPR010611">
    <property type="entry name" value="3D_dom"/>
</dbReference>
<evidence type="ECO:0000256" key="2">
    <source>
        <dbReference type="SAM" id="MobiDB-lite"/>
    </source>
</evidence>
<evidence type="ECO:0000256" key="3">
    <source>
        <dbReference type="SAM" id="SignalP"/>
    </source>
</evidence>
<feature type="domain" description="3D" evidence="5">
    <location>
        <begin position="169"/>
        <end position="228"/>
    </location>
</feature>
<proteinExistence type="predicted"/>
<evidence type="ECO:0000259" key="5">
    <source>
        <dbReference type="Pfam" id="PF06725"/>
    </source>
</evidence>
<dbReference type="Gene3D" id="2.40.40.10">
    <property type="entry name" value="RlpA-like domain"/>
    <property type="match status" value="1"/>
</dbReference>
<sequence length="229" mass="24126">MPFTTYTRTAIATLAALTSVVAFAQSGANKLHTVVLSVQGESHVLRTTAKTIGALLQEQNVALTEQLQLSAPLTTPITEGMQVSLEAKASSEPKAAPAVASPKPPAPTKAAAPTKEAARGTLSSRGVLGNLSRYEGKRVLTLTATGYGPGENGRWGNRTTMGTRVRYGVVAVDPRVIKLGTRLYVEGYGECVAEDTGGAIKGMRIDLAFNSDSVANQYGRKRVRVVILD</sequence>
<evidence type="ECO:0000313" key="7">
    <source>
        <dbReference type="Proteomes" id="UP000520814"/>
    </source>
</evidence>
<dbReference type="CDD" id="cd22786">
    <property type="entry name" value="DPBB_YuiC-like"/>
    <property type="match status" value="1"/>
</dbReference>
<dbReference type="GO" id="GO:0009254">
    <property type="term" value="P:peptidoglycan turnover"/>
    <property type="evidence" value="ECO:0007669"/>
    <property type="project" value="InterPro"/>
</dbReference>
<dbReference type="SUPFAM" id="SSF50685">
    <property type="entry name" value="Barwin-like endoglucanases"/>
    <property type="match status" value="1"/>
</dbReference>
<gene>
    <name evidence="6" type="ORF">HNQ39_004817</name>
</gene>
<keyword evidence="1 3" id="KW-0732">Signal</keyword>
<dbReference type="RefSeq" id="WP_184202839.1">
    <property type="nucleotide sequence ID" value="NZ_JACHGW010000005.1"/>
</dbReference>
<dbReference type="GO" id="GO:0019867">
    <property type="term" value="C:outer membrane"/>
    <property type="evidence" value="ECO:0007669"/>
    <property type="project" value="InterPro"/>
</dbReference>
<evidence type="ECO:0000256" key="1">
    <source>
        <dbReference type="ARBA" id="ARBA00022729"/>
    </source>
</evidence>
<dbReference type="InterPro" id="IPR051933">
    <property type="entry name" value="Resuscitation_pf_RpfB"/>
</dbReference>
<name>A0A7W9SUD2_ARMRO</name>
<dbReference type="EMBL" id="JACHGW010000005">
    <property type="protein sequence ID" value="MBB6052985.1"/>
    <property type="molecule type" value="Genomic_DNA"/>
</dbReference>
<dbReference type="PANTHER" id="PTHR39160:SF4">
    <property type="entry name" value="RESUSCITATION-PROMOTING FACTOR RPFB"/>
    <property type="match status" value="1"/>
</dbReference>
<feature type="region of interest" description="Disordered" evidence="2">
    <location>
        <begin position="88"/>
        <end position="121"/>
    </location>
</feature>
<feature type="chain" id="PRO_5031283035" evidence="3">
    <location>
        <begin position="25"/>
        <end position="229"/>
    </location>
</feature>
<keyword evidence="7" id="KW-1185">Reference proteome</keyword>
<dbReference type="GO" id="GO:0004553">
    <property type="term" value="F:hydrolase activity, hydrolyzing O-glycosyl compounds"/>
    <property type="evidence" value="ECO:0007669"/>
    <property type="project" value="InterPro"/>
</dbReference>
<dbReference type="PANTHER" id="PTHR39160">
    <property type="entry name" value="CELL WALL-BINDING PROTEIN YOCH"/>
    <property type="match status" value="1"/>
</dbReference>